<reference evidence="1 2" key="1">
    <citation type="submission" date="2015-05" db="EMBL/GenBank/DDBJ databases">
        <authorList>
            <person name="Wang D.B."/>
            <person name="Wang M."/>
        </authorList>
    </citation>
    <scope>NUCLEOTIDE SEQUENCE [LARGE SCALE GENOMIC DNA]</scope>
    <source>
        <strain evidence="1 2">IMCC 12053</strain>
    </source>
</reference>
<gene>
    <name evidence="1" type="ORF">IMCC12053_904</name>
</gene>
<proteinExistence type="predicted"/>
<name>A0A0P0A8Q2_9RHOB</name>
<organism evidence="1 2">
    <name type="scientific">Celeribacter marinus</name>
    <dbReference type="NCBI Taxonomy" id="1397108"/>
    <lineage>
        <taxon>Bacteria</taxon>
        <taxon>Pseudomonadati</taxon>
        <taxon>Pseudomonadota</taxon>
        <taxon>Alphaproteobacteria</taxon>
        <taxon>Rhodobacterales</taxon>
        <taxon>Roseobacteraceae</taxon>
        <taxon>Celeribacter</taxon>
    </lineage>
</organism>
<protein>
    <submittedName>
        <fullName evidence="1">Uncharacterized protein</fullName>
    </submittedName>
</protein>
<dbReference type="AlphaFoldDB" id="A0A0P0A8Q2"/>
<dbReference type="KEGG" id="cmar:IMCC12053_904"/>
<dbReference type="EMBL" id="CP012023">
    <property type="protein sequence ID" value="ALI54852.1"/>
    <property type="molecule type" value="Genomic_DNA"/>
</dbReference>
<evidence type="ECO:0000313" key="2">
    <source>
        <dbReference type="Proteomes" id="UP000064920"/>
    </source>
</evidence>
<accession>A0A0P0A8Q2</accession>
<sequence length="42" mass="4564">MCALTGGLFALTHWRGATNQGCTDAYRVNFSAAWGGMRMARL</sequence>
<evidence type="ECO:0000313" key="1">
    <source>
        <dbReference type="EMBL" id="ALI54852.1"/>
    </source>
</evidence>
<keyword evidence="2" id="KW-1185">Reference proteome</keyword>
<dbReference type="Proteomes" id="UP000064920">
    <property type="component" value="Chromosome"/>
</dbReference>